<evidence type="ECO:0000256" key="1">
    <source>
        <dbReference type="SAM" id="Phobius"/>
    </source>
</evidence>
<keyword evidence="1" id="KW-0472">Membrane</keyword>
<keyword evidence="1" id="KW-1133">Transmembrane helix</keyword>
<comment type="caution">
    <text evidence="2">The sequence shown here is derived from an EMBL/GenBank/DDBJ whole genome shotgun (WGS) entry which is preliminary data.</text>
</comment>
<keyword evidence="1" id="KW-0812">Transmembrane</keyword>
<evidence type="ECO:0008006" key="4">
    <source>
        <dbReference type="Google" id="ProtNLM"/>
    </source>
</evidence>
<accession>A0ABS7SIE9</accession>
<dbReference type="EMBL" id="JAFBIL020000001">
    <property type="protein sequence ID" value="MBZ2205874.1"/>
    <property type="molecule type" value="Genomic_DNA"/>
</dbReference>
<dbReference type="Proteomes" id="UP000809349">
    <property type="component" value="Unassembled WGS sequence"/>
</dbReference>
<evidence type="ECO:0000313" key="2">
    <source>
        <dbReference type="EMBL" id="MBZ2205874.1"/>
    </source>
</evidence>
<evidence type="ECO:0000313" key="3">
    <source>
        <dbReference type="Proteomes" id="UP000809349"/>
    </source>
</evidence>
<feature type="transmembrane region" description="Helical" evidence="1">
    <location>
        <begin position="6"/>
        <end position="25"/>
    </location>
</feature>
<dbReference type="Pfam" id="PF20327">
    <property type="entry name" value="DUF6622"/>
    <property type="match status" value="1"/>
</dbReference>
<sequence>MSQILTHTPPWVFALFAGLLAFGLLQTRSRNVNRTMAYLLPAGMVALSLSGVQSSFGLAPVPVALWATGLIVVAFAGYKLFPNTRLIFDPATNSFFIPGSWYPLAVIMAIFLTKYAFAVMTAMKFGAVNSPAFAMAFSLAYGCFSGYFAARAANLVAQTKASGAALNPTPV</sequence>
<keyword evidence="3" id="KW-1185">Reference proteome</keyword>
<reference evidence="2 3" key="2">
    <citation type="submission" date="2021-08" db="EMBL/GenBank/DDBJ databases">
        <title>Massilia sp. R798.</title>
        <authorList>
            <person name="Baek J.H."/>
            <person name="Jung H.S."/>
            <person name="Kim K.R."/>
            <person name="Jeon C.O."/>
        </authorList>
    </citation>
    <scope>NUCLEOTIDE SEQUENCE [LARGE SCALE GENOMIC DNA]</scope>
    <source>
        <strain evidence="2 3">R798</strain>
    </source>
</reference>
<gene>
    <name evidence="2" type="ORF">I4X03_001205</name>
</gene>
<feature type="transmembrane region" description="Helical" evidence="1">
    <location>
        <begin position="132"/>
        <end position="150"/>
    </location>
</feature>
<protein>
    <recommendedName>
        <fullName evidence="4">Tat pathway signal sequence</fullName>
    </recommendedName>
</protein>
<feature type="transmembrane region" description="Helical" evidence="1">
    <location>
        <begin position="37"/>
        <end position="57"/>
    </location>
</feature>
<dbReference type="RefSeq" id="WP_223464523.1">
    <property type="nucleotide sequence ID" value="NZ_JAFBIL020000001.1"/>
</dbReference>
<name>A0ABS7SIE9_9BURK</name>
<feature type="transmembrane region" description="Helical" evidence="1">
    <location>
        <begin position="101"/>
        <end position="120"/>
    </location>
</feature>
<organism evidence="2 3">
    <name type="scientific">Massilia soli</name>
    <dbReference type="NCBI Taxonomy" id="2792854"/>
    <lineage>
        <taxon>Bacteria</taxon>
        <taxon>Pseudomonadati</taxon>
        <taxon>Pseudomonadota</taxon>
        <taxon>Betaproteobacteria</taxon>
        <taxon>Burkholderiales</taxon>
        <taxon>Oxalobacteraceae</taxon>
        <taxon>Telluria group</taxon>
        <taxon>Massilia</taxon>
    </lineage>
</organism>
<feature type="transmembrane region" description="Helical" evidence="1">
    <location>
        <begin position="63"/>
        <end position="81"/>
    </location>
</feature>
<dbReference type="InterPro" id="IPR046730">
    <property type="entry name" value="DUF6622"/>
</dbReference>
<proteinExistence type="predicted"/>
<reference evidence="2 3" key="1">
    <citation type="submission" date="2021-01" db="EMBL/GenBank/DDBJ databases">
        <authorList>
            <person name="Ruan W."/>
            <person name="Khan S.A."/>
            <person name="Jeon C.O."/>
        </authorList>
    </citation>
    <scope>NUCLEOTIDE SEQUENCE [LARGE SCALE GENOMIC DNA]</scope>
    <source>
        <strain evidence="2 3">R798</strain>
    </source>
</reference>